<accession>A0A812LX41</accession>
<evidence type="ECO:0000313" key="2">
    <source>
        <dbReference type="EMBL" id="CAE7254621.1"/>
    </source>
</evidence>
<evidence type="ECO:0000256" key="1">
    <source>
        <dbReference type="SAM" id="MobiDB-lite"/>
    </source>
</evidence>
<feature type="region of interest" description="Disordered" evidence="1">
    <location>
        <begin position="45"/>
        <end position="64"/>
    </location>
</feature>
<dbReference type="AlphaFoldDB" id="A0A812LX41"/>
<comment type="caution">
    <text evidence="2">The sequence shown here is derived from an EMBL/GenBank/DDBJ whole genome shotgun (WGS) entry which is preliminary data.</text>
</comment>
<protein>
    <submittedName>
        <fullName evidence="2">Uncharacterized protein</fullName>
    </submittedName>
</protein>
<proteinExistence type="predicted"/>
<keyword evidence="3" id="KW-1185">Reference proteome</keyword>
<reference evidence="2" key="1">
    <citation type="submission" date="2021-02" db="EMBL/GenBank/DDBJ databases">
        <authorList>
            <person name="Dougan E. K."/>
            <person name="Rhodes N."/>
            <person name="Thang M."/>
            <person name="Chan C."/>
        </authorList>
    </citation>
    <scope>NUCLEOTIDE SEQUENCE</scope>
</reference>
<name>A0A812LX41_9DINO</name>
<dbReference type="Proteomes" id="UP000604046">
    <property type="component" value="Unassembled WGS sequence"/>
</dbReference>
<dbReference type="EMBL" id="CAJNDS010001302">
    <property type="protein sequence ID" value="CAE7254621.1"/>
    <property type="molecule type" value="Genomic_DNA"/>
</dbReference>
<sequence length="64" mass="7264">MMPQKMMFVGICPKVERWSLSAWFSTRKPYNRKATASATLRIQIPPSMPSRSSVRRNVTADCCG</sequence>
<gene>
    <name evidence="2" type="ORF">SNAT2548_LOCUS12881</name>
</gene>
<organism evidence="2 3">
    <name type="scientific">Symbiodinium natans</name>
    <dbReference type="NCBI Taxonomy" id="878477"/>
    <lineage>
        <taxon>Eukaryota</taxon>
        <taxon>Sar</taxon>
        <taxon>Alveolata</taxon>
        <taxon>Dinophyceae</taxon>
        <taxon>Suessiales</taxon>
        <taxon>Symbiodiniaceae</taxon>
        <taxon>Symbiodinium</taxon>
    </lineage>
</organism>
<evidence type="ECO:0000313" key="3">
    <source>
        <dbReference type="Proteomes" id="UP000604046"/>
    </source>
</evidence>